<gene>
    <name evidence="3" type="ORF">FKR81_10300</name>
</gene>
<dbReference type="Proteomes" id="UP000316639">
    <property type="component" value="Unassembled WGS sequence"/>
</dbReference>
<dbReference type="InterPro" id="IPR008972">
    <property type="entry name" value="Cupredoxin"/>
</dbReference>
<protein>
    <recommendedName>
        <fullName evidence="5">Plastocyanin</fullName>
    </recommendedName>
</protein>
<proteinExistence type="predicted"/>
<comment type="caution">
    <text evidence="3">The sequence shown here is derived from an EMBL/GenBank/DDBJ whole genome shotgun (WGS) entry which is preliminary data.</text>
</comment>
<dbReference type="EMBL" id="VOBR01000005">
    <property type="protein sequence ID" value="TWP52681.1"/>
    <property type="molecule type" value="Genomic_DNA"/>
</dbReference>
<dbReference type="AlphaFoldDB" id="A0A563EYX4"/>
<organism evidence="3 4">
    <name type="scientific">Lentzea tibetensis</name>
    <dbReference type="NCBI Taxonomy" id="2591470"/>
    <lineage>
        <taxon>Bacteria</taxon>
        <taxon>Bacillati</taxon>
        <taxon>Actinomycetota</taxon>
        <taxon>Actinomycetes</taxon>
        <taxon>Pseudonocardiales</taxon>
        <taxon>Pseudonocardiaceae</taxon>
        <taxon>Lentzea</taxon>
    </lineage>
</organism>
<dbReference type="OrthoDB" id="574459at2"/>
<feature type="signal peptide" evidence="2">
    <location>
        <begin position="1"/>
        <end position="20"/>
    </location>
</feature>
<dbReference type="Gene3D" id="2.60.40.420">
    <property type="entry name" value="Cupredoxins - blue copper proteins"/>
    <property type="match status" value="1"/>
</dbReference>
<name>A0A563EYX4_9PSEU</name>
<accession>A0A563EYX4</accession>
<keyword evidence="2" id="KW-0732">Signal</keyword>
<feature type="chain" id="PRO_5022228010" description="Plastocyanin" evidence="2">
    <location>
        <begin position="21"/>
        <end position="121"/>
    </location>
</feature>
<evidence type="ECO:0000256" key="2">
    <source>
        <dbReference type="SAM" id="SignalP"/>
    </source>
</evidence>
<feature type="region of interest" description="Disordered" evidence="1">
    <location>
        <begin position="62"/>
        <end position="85"/>
    </location>
</feature>
<evidence type="ECO:0000313" key="4">
    <source>
        <dbReference type="Proteomes" id="UP000316639"/>
    </source>
</evidence>
<dbReference type="RefSeq" id="WP_146350737.1">
    <property type="nucleotide sequence ID" value="NZ_VOBR01000005.1"/>
</dbReference>
<evidence type="ECO:0008006" key="5">
    <source>
        <dbReference type="Google" id="ProtNLM"/>
    </source>
</evidence>
<sequence>MRILLLAAALLTALAAPVQADPVRTHVVDVVGLQFKPEVLHIKQGDKVKWVFKGPGVHSVRKGLDPSKPCKSMNEPNSGPKRPGQTFTYKFTRPIDYVYHSDVDGDCYKGMMGKIIIDGEG</sequence>
<evidence type="ECO:0000256" key="1">
    <source>
        <dbReference type="SAM" id="MobiDB-lite"/>
    </source>
</evidence>
<keyword evidence="4" id="KW-1185">Reference proteome</keyword>
<reference evidence="3 4" key="1">
    <citation type="submission" date="2019-07" db="EMBL/GenBank/DDBJ databases">
        <title>Lentzea xizangensis sp. nov., isolated from Qinghai-Tibetan Plateau Soils.</title>
        <authorList>
            <person name="Huang J."/>
        </authorList>
    </citation>
    <scope>NUCLEOTIDE SEQUENCE [LARGE SCALE GENOMIC DNA]</scope>
    <source>
        <strain evidence="3 4">FXJ1.1311</strain>
    </source>
</reference>
<evidence type="ECO:0000313" key="3">
    <source>
        <dbReference type="EMBL" id="TWP52681.1"/>
    </source>
</evidence>
<dbReference type="SUPFAM" id="SSF49503">
    <property type="entry name" value="Cupredoxins"/>
    <property type="match status" value="1"/>
</dbReference>